<dbReference type="PRINTS" id="PR00420">
    <property type="entry name" value="RNGMNOXGNASE"/>
</dbReference>
<gene>
    <name evidence="5" type="ORF">K432DRAFT_329517</name>
</gene>
<evidence type="ECO:0000313" key="6">
    <source>
        <dbReference type="Proteomes" id="UP000250266"/>
    </source>
</evidence>
<dbReference type="Gene3D" id="3.50.50.60">
    <property type="entry name" value="FAD/NAD(P)-binding domain"/>
    <property type="match status" value="1"/>
</dbReference>
<feature type="domain" description="FAD-binding" evidence="4">
    <location>
        <begin position="19"/>
        <end position="383"/>
    </location>
</feature>
<evidence type="ECO:0000256" key="3">
    <source>
        <dbReference type="ARBA" id="ARBA00023002"/>
    </source>
</evidence>
<keyword evidence="6" id="KW-1185">Reference proteome</keyword>
<proteinExistence type="predicted"/>
<dbReference type="SUPFAM" id="SSF51905">
    <property type="entry name" value="FAD/NAD(P)-binding domain"/>
    <property type="match status" value="1"/>
</dbReference>
<dbReference type="PANTHER" id="PTHR43004">
    <property type="entry name" value="TRK SYSTEM POTASSIUM UPTAKE PROTEIN"/>
    <property type="match status" value="1"/>
</dbReference>
<keyword evidence="2" id="KW-0274">FAD</keyword>
<name>A0A8E2JEP4_9PEZI</name>
<dbReference type="GO" id="GO:0071949">
    <property type="term" value="F:FAD binding"/>
    <property type="evidence" value="ECO:0007669"/>
    <property type="project" value="InterPro"/>
</dbReference>
<keyword evidence="3" id="KW-0560">Oxidoreductase</keyword>
<dbReference type="Proteomes" id="UP000250266">
    <property type="component" value="Unassembled WGS sequence"/>
</dbReference>
<dbReference type="InterPro" id="IPR002938">
    <property type="entry name" value="FAD-bd"/>
</dbReference>
<organism evidence="5 6">
    <name type="scientific">Lepidopterella palustris CBS 459.81</name>
    <dbReference type="NCBI Taxonomy" id="1314670"/>
    <lineage>
        <taxon>Eukaryota</taxon>
        <taxon>Fungi</taxon>
        <taxon>Dikarya</taxon>
        <taxon>Ascomycota</taxon>
        <taxon>Pezizomycotina</taxon>
        <taxon>Dothideomycetes</taxon>
        <taxon>Pleosporomycetidae</taxon>
        <taxon>Mytilinidiales</taxon>
        <taxon>Argynnaceae</taxon>
        <taxon>Lepidopterella</taxon>
    </lineage>
</organism>
<dbReference type="Pfam" id="PF01494">
    <property type="entry name" value="FAD_binding_3"/>
    <property type="match status" value="1"/>
</dbReference>
<dbReference type="PANTHER" id="PTHR43004:SF8">
    <property type="entry name" value="FAD-BINDING DOMAIN-CONTAINING PROTEIN-RELATED"/>
    <property type="match status" value="1"/>
</dbReference>
<evidence type="ECO:0000313" key="5">
    <source>
        <dbReference type="EMBL" id="OCK79784.1"/>
    </source>
</evidence>
<dbReference type="InterPro" id="IPR036188">
    <property type="entry name" value="FAD/NAD-bd_sf"/>
</dbReference>
<protein>
    <recommendedName>
        <fullName evidence="4">FAD-binding domain-containing protein</fullName>
    </recommendedName>
</protein>
<reference evidence="5 6" key="1">
    <citation type="journal article" date="2016" name="Nat. Commun.">
        <title>Ectomycorrhizal ecology is imprinted in the genome of the dominant symbiotic fungus Cenococcum geophilum.</title>
        <authorList>
            <consortium name="DOE Joint Genome Institute"/>
            <person name="Peter M."/>
            <person name="Kohler A."/>
            <person name="Ohm R.A."/>
            <person name="Kuo A."/>
            <person name="Krutzmann J."/>
            <person name="Morin E."/>
            <person name="Arend M."/>
            <person name="Barry K.W."/>
            <person name="Binder M."/>
            <person name="Choi C."/>
            <person name="Clum A."/>
            <person name="Copeland A."/>
            <person name="Grisel N."/>
            <person name="Haridas S."/>
            <person name="Kipfer T."/>
            <person name="LaButti K."/>
            <person name="Lindquist E."/>
            <person name="Lipzen A."/>
            <person name="Maire R."/>
            <person name="Meier B."/>
            <person name="Mihaltcheva S."/>
            <person name="Molinier V."/>
            <person name="Murat C."/>
            <person name="Poggeler S."/>
            <person name="Quandt C.A."/>
            <person name="Sperisen C."/>
            <person name="Tritt A."/>
            <person name="Tisserant E."/>
            <person name="Crous P.W."/>
            <person name="Henrissat B."/>
            <person name="Nehls U."/>
            <person name="Egli S."/>
            <person name="Spatafora J.W."/>
            <person name="Grigoriev I.V."/>
            <person name="Martin F.M."/>
        </authorList>
    </citation>
    <scope>NUCLEOTIDE SEQUENCE [LARGE SCALE GENOMIC DNA]</scope>
    <source>
        <strain evidence="5 6">CBS 459.81</strain>
    </source>
</reference>
<dbReference type="Gene3D" id="3.30.9.10">
    <property type="entry name" value="D-Amino Acid Oxidase, subunit A, domain 2"/>
    <property type="match status" value="1"/>
</dbReference>
<dbReference type="AlphaFoldDB" id="A0A8E2JEP4"/>
<evidence type="ECO:0000256" key="1">
    <source>
        <dbReference type="ARBA" id="ARBA00022630"/>
    </source>
</evidence>
<dbReference type="Gene3D" id="3.40.30.120">
    <property type="match status" value="1"/>
</dbReference>
<keyword evidence="1" id="KW-0285">Flavoprotein</keyword>
<evidence type="ECO:0000256" key="2">
    <source>
        <dbReference type="ARBA" id="ARBA00022827"/>
    </source>
</evidence>
<accession>A0A8E2JEP4</accession>
<dbReference type="OrthoDB" id="2690153at2759"/>
<dbReference type="InterPro" id="IPR050641">
    <property type="entry name" value="RIFMO-like"/>
</dbReference>
<dbReference type="Pfam" id="PF21274">
    <property type="entry name" value="Rng_hyd_C"/>
    <property type="match status" value="1"/>
</dbReference>
<sequence length="602" mass="66898">MSVPIPINGASHNGTPKVQTDVVIVGAGPAGASLACFLAAYGIKGIIVDLNSTSADTPRAHITSMAAMECLRDIGLDVIANKLATKGDCMLHTRWAHSMAGREYARIYSWGNDPKRKGEYEKASPCSPVDLPQTLLEPELVRYATLNGFQIRWNTEYLSLEQNDNNVTVHVVDKVTGIPYSIEARYLFGADGARSRIVTQLEFPLEKHPGGGAAINVLVKADLSHLVKHRMGNLHWIMQPDKEHPEYGWMSIVRMVKPWHEWMFILFPTPGSKLENRPTKEQYLERVRELIGDDTPAEVLRVNVWNINEIVAETYSKGRVFCLGDAVHRHPPFNGLGSNTCIQDAFNLAWKIAFVIQNKAGTEILNTYSEERQPVGKSIVQRANDGFRDHAHIWNALGITLPTVQERTVVLQELEANSPAGRERRKKLETAISQTEHEFHGLGIEMNQLYKSSAIRADDETLGQEANNPDPILYHIPSTKPGRRVPHVWLNTAVPSGLVTTIDLAGKGGFTLFTGIGGEAWKSAAAKLSEELSVPIRVYSIGFGQDYEDPYFDWARVRGVEESGCVLVRPDRFVAWRTKQVEGDATWAEESLGKALRAVLSR</sequence>
<evidence type="ECO:0000259" key="4">
    <source>
        <dbReference type="Pfam" id="PF01494"/>
    </source>
</evidence>
<dbReference type="EMBL" id="KV744988">
    <property type="protein sequence ID" value="OCK79784.1"/>
    <property type="molecule type" value="Genomic_DNA"/>
</dbReference>
<dbReference type="GO" id="GO:0016709">
    <property type="term" value="F:oxidoreductase activity, acting on paired donors, with incorporation or reduction of molecular oxygen, NAD(P)H as one donor, and incorporation of one atom of oxygen"/>
    <property type="evidence" value="ECO:0007669"/>
    <property type="project" value="UniProtKB-ARBA"/>
</dbReference>